<keyword evidence="2 7" id="KW-0690">Ribosome biogenesis</keyword>
<evidence type="ECO:0000256" key="4">
    <source>
        <dbReference type="ARBA" id="ARBA00023242"/>
    </source>
</evidence>
<dbReference type="PIRSF" id="PIRSF017300">
    <property type="entry name" value="snoRNP_Mpp10"/>
    <property type="match status" value="1"/>
</dbReference>
<keyword evidence="3 7" id="KW-0698">rRNA processing</keyword>
<proteinExistence type="inferred from homology"/>
<protein>
    <recommendedName>
        <fullName evidence="7">U3 small nucleolar ribonucleoprotein protein MPP10</fullName>
    </recommendedName>
</protein>
<comment type="caution">
    <text evidence="9">The sequence shown here is derived from an EMBL/GenBank/DDBJ whole genome shotgun (WGS) entry which is preliminary data.</text>
</comment>
<accession>A0A8H7T6B2</accession>
<evidence type="ECO:0000256" key="8">
    <source>
        <dbReference type="SAM" id="MobiDB-lite"/>
    </source>
</evidence>
<dbReference type="PANTHER" id="PTHR17039">
    <property type="entry name" value="U3 SMALL NUCLEOLAR RIBONUCLEOPROTEIN PROTEIN MPP10"/>
    <property type="match status" value="1"/>
</dbReference>
<dbReference type="InterPro" id="IPR012173">
    <property type="entry name" value="Mpp10"/>
</dbReference>
<feature type="compositionally biased region" description="Basic and acidic residues" evidence="8">
    <location>
        <begin position="672"/>
        <end position="682"/>
    </location>
</feature>
<evidence type="ECO:0000256" key="6">
    <source>
        <dbReference type="ARBA" id="ARBA00029455"/>
    </source>
</evidence>
<gene>
    <name evidence="9" type="ORF">IFR04_013626</name>
</gene>
<reference evidence="9" key="1">
    <citation type="submission" date="2021-02" db="EMBL/GenBank/DDBJ databases">
        <title>Genome sequence Cadophora malorum strain M34.</title>
        <authorList>
            <person name="Stefanovic E."/>
            <person name="Vu D."/>
            <person name="Scully C."/>
            <person name="Dijksterhuis J."/>
            <person name="Roader J."/>
            <person name="Houbraken J."/>
        </authorList>
    </citation>
    <scope>NUCLEOTIDE SEQUENCE</scope>
    <source>
        <strain evidence="9">M34</strain>
    </source>
</reference>
<evidence type="ECO:0000256" key="1">
    <source>
        <dbReference type="ARBA" id="ARBA00004604"/>
    </source>
</evidence>
<feature type="compositionally biased region" description="Basic and acidic residues" evidence="8">
    <location>
        <begin position="403"/>
        <end position="415"/>
    </location>
</feature>
<feature type="region of interest" description="Disordered" evidence="8">
    <location>
        <begin position="557"/>
        <end position="577"/>
    </location>
</feature>
<keyword evidence="4 7" id="KW-0539">Nucleus</keyword>
<feature type="region of interest" description="Disordered" evidence="8">
    <location>
        <begin position="1"/>
        <end position="37"/>
    </location>
</feature>
<comment type="subcellular location">
    <subcellularLocation>
        <location evidence="1 7">Nucleus</location>
        <location evidence="1 7">Nucleolus</location>
    </subcellularLocation>
</comment>
<feature type="compositionally biased region" description="Low complexity" evidence="8">
    <location>
        <begin position="1"/>
        <end position="20"/>
    </location>
</feature>
<evidence type="ECO:0000256" key="5">
    <source>
        <dbReference type="ARBA" id="ARBA00023274"/>
    </source>
</evidence>
<sequence>MANDSSASSSMTSTSHTMTAFPSLPNTSSTAKPSTMASPMANLLEALAPENRHAFIAPTSSLPDASLGFVKETLDSFAGKLGEEQAERLKEQRKKRKRGEAGMDDGEVLKIRKIYTEGFEVEQVWEQARRVIDALRGDAERALEELGEFEGESDEAAGEGVELLKFDEDGFEVGSDNESMEDDGENVDDEMAEEEDEESEGLGDEEEDFEGLDGEEGFDEEEDDEDEDEDENGALAGLYVEDPHKLNDGFFSIDEFNKQTEFLEQQDAAADPYTGEASDEEDIDWDADPSGLAPKPVLSSKRAAAMDVEDDGEEGEEDDEDEEDGPTFGNVDLNAPEGESDDGSEDDDTEQDPIGDNTNNILYKDFFEPPPRKVGKAEMQASYLERQAKRAAQPTTANDDEAGIERAIADVRRDLFDDESDQSGSEDALSDVEAGDPKSRKSAHERRQAKIAEEIRRLEAASVAKREWTLAGEARAADRPLNSLLDEDLDFERTGKPVLEVTAEVSESIEELIKRRILAQEFDEVIRRRPETETATSSRRGLFELDDSKPQQSLAEMYEEEHVKAHNPDTYVSKSDEKLRKEEAEIEGLWKDVSAKLDALSSWHYKPKPAVPSLTVVSDVATISMEDAQPTMASGISAGQSMLAPQEIYKAGKDKATIEKGEIVPRTGAPVAREEMTREEKLRRRRREKERIKKRGGEEIGQRPESKKTKQKRETIGALKKGGVKVIGKKGEVRDVDGNKVVAGAEVNGAGGFKL</sequence>
<feature type="compositionally biased region" description="Acidic residues" evidence="8">
    <location>
        <begin position="178"/>
        <end position="232"/>
    </location>
</feature>
<feature type="compositionally biased region" description="Basic and acidic residues" evidence="8">
    <location>
        <begin position="689"/>
        <end position="715"/>
    </location>
</feature>
<dbReference type="GO" id="GO:0032040">
    <property type="term" value="C:small-subunit processome"/>
    <property type="evidence" value="ECO:0007669"/>
    <property type="project" value="TreeGrafter"/>
</dbReference>
<evidence type="ECO:0000256" key="3">
    <source>
        <dbReference type="ARBA" id="ARBA00022552"/>
    </source>
</evidence>
<dbReference type="GO" id="GO:0034457">
    <property type="term" value="C:Mpp10 complex"/>
    <property type="evidence" value="ECO:0007669"/>
    <property type="project" value="UniProtKB-UniRule"/>
</dbReference>
<evidence type="ECO:0000313" key="9">
    <source>
        <dbReference type="EMBL" id="KAG4413237.1"/>
    </source>
</evidence>
<dbReference type="GO" id="GO:0005732">
    <property type="term" value="C:sno(s)RNA-containing ribonucleoprotein complex"/>
    <property type="evidence" value="ECO:0007669"/>
    <property type="project" value="UniProtKB-UniRule"/>
</dbReference>
<name>A0A8H7T6B2_9HELO</name>
<dbReference type="AlphaFoldDB" id="A0A8H7T6B2"/>
<feature type="compositionally biased region" description="Acidic residues" evidence="8">
    <location>
        <begin position="338"/>
        <end position="353"/>
    </location>
</feature>
<evidence type="ECO:0000313" key="10">
    <source>
        <dbReference type="Proteomes" id="UP000664132"/>
    </source>
</evidence>
<evidence type="ECO:0000256" key="2">
    <source>
        <dbReference type="ARBA" id="ARBA00022517"/>
    </source>
</evidence>
<dbReference type="OrthoDB" id="445326at2759"/>
<comment type="similarity">
    <text evidence="6 7">Belongs to the MPP10 family.</text>
</comment>
<dbReference type="GO" id="GO:0006364">
    <property type="term" value="P:rRNA processing"/>
    <property type="evidence" value="ECO:0007669"/>
    <property type="project" value="UniProtKB-KW"/>
</dbReference>
<keyword evidence="5 7" id="KW-0687">Ribonucleoprotein</keyword>
<dbReference type="Pfam" id="PF04006">
    <property type="entry name" value="Mpp10"/>
    <property type="match status" value="2"/>
</dbReference>
<feature type="region of interest" description="Disordered" evidence="8">
    <location>
        <begin position="145"/>
        <end position="449"/>
    </location>
</feature>
<feature type="compositionally biased region" description="Polar residues" evidence="8">
    <location>
        <begin position="24"/>
        <end position="37"/>
    </location>
</feature>
<feature type="compositionally biased region" description="Acidic residues" evidence="8">
    <location>
        <begin position="277"/>
        <end position="287"/>
    </location>
</feature>
<feature type="compositionally biased region" description="Acidic residues" evidence="8">
    <location>
        <begin position="145"/>
        <end position="157"/>
    </location>
</feature>
<keyword evidence="10" id="KW-1185">Reference proteome</keyword>
<evidence type="ECO:0000256" key="7">
    <source>
        <dbReference type="PIRNR" id="PIRNR017300"/>
    </source>
</evidence>
<organism evidence="9 10">
    <name type="scientific">Cadophora malorum</name>
    <dbReference type="NCBI Taxonomy" id="108018"/>
    <lineage>
        <taxon>Eukaryota</taxon>
        <taxon>Fungi</taxon>
        <taxon>Dikarya</taxon>
        <taxon>Ascomycota</taxon>
        <taxon>Pezizomycotina</taxon>
        <taxon>Leotiomycetes</taxon>
        <taxon>Helotiales</taxon>
        <taxon>Ploettnerulaceae</taxon>
        <taxon>Cadophora</taxon>
    </lineage>
</organism>
<comment type="function">
    <text evidence="7">Involved in nucleolar processing of pre-18S ribosomal RNA.</text>
</comment>
<feature type="compositionally biased region" description="Acidic residues" evidence="8">
    <location>
        <begin position="307"/>
        <end position="325"/>
    </location>
</feature>
<dbReference type="PANTHER" id="PTHR17039:SF0">
    <property type="entry name" value="U3 SMALL NUCLEOLAR RIBONUCLEOPROTEIN PROTEIN MPP10"/>
    <property type="match status" value="1"/>
</dbReference>
<feature type="region of interest" description="Disordered" evidence="8">
    <location>
        <begin position="667"/>
        <end position="717"/>
    </location>
</feature>
<dbReference type="Proteomes" id="UP000664132">
    <property type="component" value="Unassembled WGS sequence"/>
</dbReference>
<dbReference type="EMBL" id="JAFJYH010000326">
    <property type="protein sequence ID" value="KAG4413237.1"/>
    <property type="molecule type" value="Genomic_DNA"/>
</dbReference>